<feature type="region of interest" description="Disordered" evidence="7">
    <location>
        <begin position="189"/>
        <end position="213"/>
    </location>
</feature>
<dbReference type="Gene3D" id="3.40.50.300">
    <property type="entry name" value="P-loop containing nucleotide triphosphate hydrolases"/>
    <property type="match status" value="1"/>
</dbReference>
<evidence type="ECO:0000256" key="2">
    <source>
        <dbReference type="ARBA" id="ARBA00022741"/>
    </source>
</evidence>
<dbReference type="InterPro" id="IPR038718">
    <property type="entry name" value="SNF2-like_sf"/>
</dbReference>
<evidence type="ECO:0000256" key="5">
    <source>
        <dbReference type="ARBA" id="ARBA00022840"/>
    </source>
</evidence>
<dbReference type="InterPro" id="IPR000330">
    <property type="entry name" value="SNF2_N"/>
</dbReference>
<evidence type="ECO:0000256" key="4">
    <source>
        <dbReference type="ARBA" id="ARBA00022806"/>
    </source>
</evidence>
<keyword evidence="5" id="KW-0067">ATP-binding</keyword>
<keyword evidence="3" id="KW-0378">Hydrolase</keyword>
<dbReference type="GO" id="GO:0008270">
    <property type="term" value="F:zinc ion binding"/>
    <property type="evidence" value="ECO:0007669"/>
    <property type="project" value="UniProtKB-KW"/>
</dbReference>
<evidence type="ECO:0000259" key="9">
    <source>
        <dbReference type="PROSITE" id="PS51194"/>
    </source>
</evidence>
<dbReference type="Proteomes" id="UP001050691">
    <property type="component" value="Unassembled WGS sequence"/>
</dbReference>
<keyword evidence="11" id="KW-1185">Reference proteome</keyword>
<dbReference type="PANTHER" id="PTHR45626:SF22">
    <property type="entry name" value="DNA REPAIR PROTEIN RAD5"/>
    <property type="match status" value="1"/>
</dbReference>
<protein>
    <submittedName>
        <fullName evidence="10">Uncharacterized protein</fullName>
    </submittedName>
</protein>
<gene>
    <name evidence="10" type="ORF">Clacol_008297</name>
</gene>
<keyword evidence="6" id="KW-0479">Metal-binding</keyword>
<evidence type="ECO:0000313" key="11">
    <source>
        <dbReference type="Proteomes" id="UP001050691"/>
    </source>
</evidence>
<dbReference type="GO" id="GO:0005634">
    <property type="term" value="C:nucleus"/>
    <property type="evidence" value="ECO:0007669"/>
    <property type="project" value="TreeGrafter"/>
</dbReference>
<dbReference type="InterPro" id="IPR001650">
    <property type="entry name" value="Helicase_C-like"/>
</dbReference>
<proteinExistence type="inferred from homology"/>
<evidence type="ECO:0000256" key="6">
    <source>
        <dbReference type="PROSITE-ProRule" id="PRU00175"/>
    </source>
</evidence>
<reference evidence="10" key="1">
    <citation type="submission" date="2021-10" db="EMBL/GenBank/DDBJ databases">
        <title>De novo Genome Assembly of Clathrus columnatus (Basidiomycota, Fungi) Using Illumina and Nanopore Sequence Data.</title>
        <authorList>
            <person name="Ogiso-Tanaka E."/>
            <person name="Itagaki H."/>
            <person name="Hosoya T."/>
            <person name="Hosaka K."/>
        </authorList>
    </citation>
    <scope>NUCLEOTIDE SEQUENCE</scope>
    <source>
        <strain evidence="10">MO-923</strain>
    </source>
</reference>
<dbReference type="InterPro" id="IPR013083">
    <property type="entry name" value="Znf_RING/FYVE/PHD"/>
</dbReference>
<evidence type="ECO:0000256" key="1">
    <source>
        <dbReference type="ARBA" id="ARBA00007025"/>
    </source>
</evidence>
<dbReference type="Pfam" id="PF00271">
    <property type="entry name" value="Helicase_C"/>
    <property type="match status" value="1"/>
</dbReference>
<dbReference type="SMART" id="SM00487">
    <property type="entry name" value="DEXDc"/>
    <property type="match status" value="1"/>
</dbReference>
<accession>A0AAV5AI24</accession>
<evidence type="ECO:0000256" key="7">
    <source>
        <dbReference type="SAM" id="MobiDB-lite"/>
    </source>
</evidence>
<dbReference type="InterPro" id="IPR049730">
    <property type="entry name" value="SNF2/RAD54-like_C"/>
</dbReference>
<dbReference type="PROSITE" id="PS51194">
    <property type="entry name" value="HELICASE_CTER"/>
    <property type="match status" value="1"/>
</dbReference>
<dbReference type="GO" id="GO:0008094">
    <property type="term" value="F:ATP-dependent activity, acting on DNA"/>
    <property type="evidence" value="ECO:0007669"/>
    <property type="project" value="TreeGrafter"/>
</dbReference>
<dbReference type="SMART" id="SM00490">
    <property type="entry name" value="HELICc"/>
    <property type="match status" value="1"/>
</dbReference>
<dbReference type="AlphaFoldDB" id="A0AAV5AI24"/>
<dbReference type="PROSITE" id="PS50089">
    <property type="entry name" value="ZF_RING_2"/>
    <property type="match status" value="1"/>
</dbReference>
<dbReference type="EMBL" id="BPWL01000009">
    <property type="protein sequence ID" value="GJJ14040.1"/>
    <property type="molecule type" value="Genomic_DNA"/>
</dbReference>
<dbReference type="GO" id="GO:0016787">
    <property type="term" value="F:hydrolase activity"/>
    <property type="evidence" value="ECO:0007669"/>
    <property type="project" value="UniProtKB-KW"/>
</dbReference>
<dbReference type="InterPro" id="IPR001841">
    <property type="entry name" value="Znf_RING"/>
</dbReference>
<dbReference type="InterPro" id="IPR050628">
    <property type="entry name" value="SNF2_RAD54_helicase_TF"/>
</dbReference>
<dbReference type="GO" id="GO:0006281">
    <property type="term" value="P:DNA repair"/>
    <property type="evidence" value="ECO:0007669"/>
    <property type="project" value="TreeGrafter"/>
</dbReference>
<dbReference type="CDD" id="cd18793">
    <property type="entry name" value="SF2_C_SNF"/>
    <property type="match status" value="1"/>
</dbReference>
<name>A0AAV5AI24_9AGAM</name>
<comment type="caution">
    <text evidence="10">The sequence shown here is derived from an EMBL/GenBank/DDBJ whole genome shotgun (WGS) entry which is preliminary data.</text>
</comment>
<keyword evidence="4" id="KW-0347">Helicase</keyword>
<comment type="similarity">
    <text evidence="1">Belongs to the SNF2/RAD54 helicase family.</text>
</comment>
<organism evidence="10 11">
    <name type="scientific">Clathrus columnatus</name>
    <dbReference type="NCBI Taxonomy" id="1419009"/>
    <lineage>
        <taxon>Eukaryota</taxon>
        <taxon>Fungi</taxon>
        <taxon>Dikarya</taxon>
        <taxon>Basidiomycota</taxon>
        <taxon>Agaricomycotina</taxon>
        <taxon>Agaricomycetes</taxon>
        <taxon>Phallomycetidae</taxon>
        <taxon>Phallales</taxon>
        <taxon>Clathraceae</taxon>
        <taxon>Clathrus</taxon>
    </lineage>
</organism>
<sequence>MSRNKALDVLSALDNAIADIDNEYSDDHNDEIPMGMTLLGSKRPAGDISGYVNPAKRRLLDFESTNAGRSGPSTPRLNQLSDPRLFPNSFHESSSAKLGDNAQVLAENQKIGPPLQEALEQLSLRTSHDLIEGLEIKLMKHQIIGVSWMLQQELNCQNRGGILADEMGLGKTIQIIALIALNPRGSKFQKGSVASGNGDDEKHSQPRGNLNKARKSDFSKTTLVVVPASLLRQWKEEIETKCQDGLLRVHIHHGKDKLKTVKELRAFDVRLYFTNMPLKPVTNRLSLYLTKRLWPTFRVTWLELTRLDGYQNMGIVYSPSSSSFLVYVLCRGPLARMRWHRIVMDEAQCLVEKSDPARATTIANEWLESLMLRRTKKSRLDGRLILEELPSKDIEIVELEFSEGEKKIYDDMAAKVQRTVGDIVSKGLEEKYHMYILLFFLVVTTTPGQVLILRLRQICGHPCLMLGLKNPMDDPNYMSKVEKDRILNKARRELGRQWVDQMRAKFKERAMKRDTIVEDNNFEHCKGCREVMEGNAMLLACGHQACSDCLDDLAKSELRLEEDMKELEADEDSVLRPCPACKKLIDPTKSYKAAAFEISEEELTFGGGYRQSTKAPKAKEVIDSDEELPDADALMTDFDIKDDDDVKMVRSILMSKSTPLKDETIPNPNAIFSQAPVVTQVELSGLSGMANLERWRNPQTPSTKLVALINMLKEWEANPATSMDKVIVYSQCELLPLEFVIAAKTTSGTTMLDVVEEMFEQHNIASLRYDGKMSREERDEAIARFKRIGGPKIILISIKSGSVGLNLTCANRVINLDLSWSLQAEQQAYDRVHRIGQTKPVLVKRYIVKNTIEERHGLLDLQRDKQQMADATLGEGDAPMQRINVSLTTHDLTSLVMDTGKDKDKNDKRKKRR</sequence>
<keyword evidence="6" id="KW-0863">Zinc-finger</keyword>
<keyword evidence="6" id="KW-0862">Zinc</keyword>
<keyword evidence="2" id="KW-0547">Nucleotide-binding</keyword>
<dbReference type="GO" id="GO:0005524">
    <property type="term" value="F:ATP binding"/>
    <property type="evidence" value="ECO:0007669"/>
    <property type="project" value="UniProtKB-KW"/>
</dbReference>
<dbReference type="SUPFAM" id="SSF57850">
    <property type="entry name" value="RING/U-box"/>
    <property type="match status" value="1"/>
</dbReference>
<dbReference type="SUPFAM" id="SSF52540">
    <property type="entry name" value="P-loop containing nucleoside triphosphate hydrolases"/>
    <property type="match status" value="2"/>
</dbReference>
<feature type="domain" description="RING-type" evidence="8">
    <location>
        <begin position="525"/>
        <end position="582"/>
    </location>
</feature>
<evidence type="ECO:0000259" key="8">
    <source>
        <dbReference type="PROSITE" id="PS50089"/>
    </source>
</evidence>
<evidence type="ECO:0000256" key="3">
    <source>
        <dbReference type="ARBA" id="ARBA00022801"/>
    </source>
</evidence>
<dbReference type="SMART" id="SM00184">
    <property type="entry name" value="RING"/>
    <property type="match status" value="1"/>
</dbReference>
<dbReference type="CDD" id="cd18008">
    <property type="entry name" value="DEXDc_SHPRH-like"/>
    <property type="match status" value="1"/>
</dbReference>
<dbReference type="Pfam" id="PF00176">
    <property type="entry name" value="SNF2-rel_dom"/>
    <property type="match status" value="1"/>
</dbReference>
<dbReference type="Gene3D" id="3.40.50.10810">
    <property type="entry name" value="Tandem AAA-ATPase domain"/>
    <property type="match status" value="1"/>
</dbReference>
<dbReference type="InterPro" id="IPR014001">
    <property type="entry name" value="Helicase_ATP-bd"/>
</dbReference>
<dbReference type="Gene3D" id="3.30.40.10">
    <property type="entry name" value="Zinc/RING finger domain, C3HC4 (zinc finger)"/>
    <property type="match status" value="1"/>
</dbReference>
<dbReference type="InterPro" id="IPR027417">
    <property type="entry name" value="P-loop_NTPase"/>
</dbReference>
<feature type="domain" description="Helicase C-terminal" evidence="9">
    <location>
        <begin position="722"/>
        <end position="886"/>
    </location>
</feature>
<dbReference type="PANTHER" id="PTHR45626">
    <property type="entry name" value="TRANSCRIPTION TERMINATION FACTOR 2-RELATED"/>
    <property type="match status" value="1"/>
</dbReference>
<evidence type="ECO:0000313" key="10">
    <source>
        <dbReference type="EMBL" id="GJJ14040.1"/>
    </source>
</evidence>
<dbReference type="GO" id="GO:0004386">
    <property type="term" value="F:helicase activity"/>
    <property type="evidence" value="ECO:0007669"/>
    <property type="project" value="UniProtKB-KW"/>
</dbReference>